<name>A0A2H5Y623_9CHLR</name>
<evidence type="ECO:0000259" key="3">
    <source>
        <dbReference type="Pfam" id="PF13649"/>
    </source>
</evidence>
<evidence type="ECO:0000313" key="5">
    <source>
        <dbReference type="Proteomes" id="UP000236642"/>
    </source>
</evidence>
<dbReference type="SUPFAM" id="SSF53335">
    <property type="entry name" value="S-adenosyl-L-methionine-dependent methyltransferases"/>
    <property type="match status" value="1"/>
</dbReference>
<protein>
    <submittedName>
        <fullName evidence="4">Glycine/sarcosine N-methyltransferase</fullName>
        <ecNumber evidence="4">2.1.1.156</ecNumber>
    </submittedName>
</protein>
<dbReference type="EC" id="2.1.1.156" evidence="4"/>
<dbReference type="CDD" id="cd02440">
    <property type="entry name" value="AdoMet_MTases"/>
    <property type="match status" value="1"/>
</dbReference>
<dbReference type="EMBL" id="BEHY01000020">
    <property type="protein sequence ID" value="GBD08894.1"/>
    <property type="molecule type" value="Genomic_DNA"/>
</dbReference>
<gene>
    <name evidence="4" type="ORF">HRbin22_01137</name>
</gene>
<reference evidence="5" key="1">
    <citation type="submission" date="2017-09" db="EMBL/GenBank/DDBJ databases">
        <title>Metaegenomics of thermophilic ammonia-oxidizing enrichment culture.</title>
        <authorList>
            <person name="Kato S."/>
            <person name="Suzuki K."/>
        </authorList>
    </citation>
    <scope>NUCLEOTIDE SEQUENCE [LARGE SCALE GENOMIC DNA]</scope>
</reference>
<feature type="domain" description="Methyltransferase" evidence="3">
    <location>
        <begin position="36"/>
        <end position="132"/>
    </location>
</feature>
<dbReference type="GO" id="GO:0008168">
    <property type="term" value="F:methyltransferase activity"/>
    <property type="evidence" value="ECO:0007669"/>
    <property type="project" value="UniProtKB-KW"/>
</dbReference>
<evidence type="ECO:0000313" key="4">
    <source>
        <dbReference type="EMBL" id="GBD08894.1"/>
    </source>
</evidence>
<dbReference type="GO" id="GO:0032259">
    <property type="term" value="P:methylation"/>
    <property type="evidence" value="ECO:0007669"/>
    <property type="project" value="UniProtKB-KW"/>
</dbReference>
<sequence length="252" mass="28305">MNYEAFAEFYDRFFGDFLEDLPFYQGYAERAGSPLLEVGCGTGRLTIPLAAAGFRVTGLDASAAMLARARARAEQAGVADRITWIHGDATQGLPPGPYPMAFIPLNTFLHFDSLEAQRAVLHHLHRALEPGGLLLLDCLNPDAALLGENGQLYARSWHEDPEAGALLLWLEARRVDAAAQRLELLVLVEERRDDGTWRRWAFPSRMRFLWPGELRLLLESCGFALEEMFGTYELAPYREDSPQMLIVARRTP</sequence>
<accession>A0A2H5Y623</accession>
<dbReference type="Gene3D" id="3.40.50.150">
    <property type="entry name" value="Vaccinia Virus protein VP39"/>
    <property type="match status" value="1"/>
</dbReference>
<keyword evidence="1 4" id="KW-0489">Methyltransferase</keyword>
<dbReference type="InterPro" id="IPR041698">
    <property type="entry name" value="Methyltransf_25"/>
</dbReference>
<proteinExistence type="predicted"/>
<keyword evidence="2 4" id="KW-0808">Transferase</keyword>
<comment type="caution">
    <text evidence="4">The sequence shown here is derived from an EMBL/GenBank/DDBJ whole genome shotgun (WGS) entry which is preliminary data.</text>
</comment>
<dbReference type="PANTHER" id="PTHR43861">
    <property type="entry name" value="TRANS-ACONITATE 2-METHYLTRANSFERASE-RELATED"/>
    <property type="match status" value="1"/>
</dbReference>
<dbReference type="Pfam" id="PF13649">
    <property type="entry name" value="Methyltransf_25"/>
    <property type="match status" value="1"/>
</dbReference>
<dbReference type="Proteomes" id="UP000236642">
    <property type="component" value="Unassembled WGS sequence"/>
</dbReference>
<evidence type="ECO:0000256" key="2">
    <source>
        <dbReference type="ARBA" id="ARBA00022679"/>
    </source>
</evidence>
<organism evidence="4 5">
    <name type="scientific">Candidatus Thermoflexus japonica</name>
    <dbReference type="NCBI Taxonomy" id="2035417"/>
    <lineage>
        <taxon>Bacteria</taxon>
        <taxon>Bacillati</taxon>
        <taxon>Chloroflexota</taxon>
        <taxon>Thermoflexia</taxon>
        <taxon>Thermoflexales</taxon>
        <taxon>Thermoflexaceae</taxon>
        <taxon>Thermoflexus</taxon>
    </lineage>
</organism>
<evidence type="ECO:0000256" key="1">
    <source>
        <dbReference type="ARBA" id="ARBA00022603"/>
    </source>
</evidence>
<dbReference type="PANTHER" id="PTHR43861:SF1">
    <property type="entry name" value="TRANS-ACONITATE 2-METHYLTRANSFERASE"/>
    <property type="match status" value="1"/>
</dbReference>
<dbReference type="InterPro" id="IPR029063">
    <property type="entry name" value="SAM-dependent_MTases_sf"/>
</dbReference>
<dbReference type="AlphaFoldDB" id="A0A2H5Y623"/>